<dbReference type="STRING" id="693979.Bache_1136"/>
<keyword evidence="2" id="KW-1185">Reference proteome</keyword>
<dbReference type="AlphaFoldDB" id="E6SSN3"/>
<dbReference type="HOGENOM" id="CLU_045664_1_0_10"/>
<dbReference type="RefSeq" id="WP_013546741.1">
    <property type="nucleotide sequence ID" value="NC_014933.1"/>
</dbReference>
<evidence type="ECO:0000313" key="2">
    <source>
        <dbReference type="Proteomes" id="UP000008630"/>
    </source>
</evidence>
<dbReference type="Proteomes" id="UP000008630">
    <property type="component" value="Chromosome"/>
</dbReference>
<proteinExistence type="predicted"/>
<accession>E6SSN3</accession>
<protein>
    <recommendedName>
        <fullName evidence="3">Nucleotidyltransferase family protein</fullName>
    </recommendedName>
</protein>
<evidence type="ECO:0008006" key="3">
    <source>
        <dbReference type="Google" id="ProtNLM"/>
    </source>
</evidence>
<gene>
    <name evidence="1" type="ordered locus">Bache_1136</name>
</gene>
<dbReference type="InterPro" id="IPR039498">
    <property type="entry name" value="NTP_transf_5"/>
</dbReference>
<evidence type="ECO:0000313" key="1">
    <source>
        <dbReference type="EMBL" id="ADV43146.1"/>
    </source>
</evidence>
<dbReference type="eggNOG" id="COG2244">
    <property type="taxonomic scope" value="Bacteria"/>
</dbReference>
<name>E6SSN3_BACT6</name>
<dbReference type="Pfam" id="PF14907">
    <property type="entry name" value="NTP_transf_5"/>
    <property type="match status" value="1"/>
</dbReference>
<dbReference type="EMBL" id="CP002352">
    <property type="protein sequence ID" value="ADV43146.1"/>
    <property type="molecule type" value="Genomic_DNA"/>
</dbReference>
<reference evidence="1 2" key="2">
    <citation type="journal article" date="2011" name="Stand. Genomic Sci.">
        <title>Complete genome sequence of Bacteroides helcogenes type strain (P 36-108).</title>
        <authorList>
            <person name="Pati A."/>
            <person name="Gronow S."/>
            <person name="Zeytun A."/>
            <person name="Lapidus A."/>
            <person name="Nolan M."/>
            <person name="Hammon N."/>
            <person name="Deshpande S."/>
            <person name="Cheng J.F."/>
            <person name="Tapia R."/>
            <person name="Han C."/>
            <person name="Goodwin L."/>
            <person name="Pitluck S."/>
            <person name="Liolios K."/>
            <person name="Pagani I."/>
            <person name="Ivanova N."/>
            <person name="Mavromatis K."/>
            <person name="Chen A."/>
            <person name="Palaniappan K."/>
            <person name="Land M."/>
            <person name="Hauser L."/>
            <person name="Chang Y.J."/>
            <person name="Jeffries C.D."/>
            <person name="Detter J.C."/>
            <person name="Brambilla E."/>
            <person name="Rohde M."/>
            <person name="Goker M."/>
            <person name="Woyke T."/>
            <person name="Bristow J."/>
            <person name="Eisen J.A."/>
            <person name="Markowitz V."/>
            <person name="Hugenholtz P."/>
            <person name="Kyrpides N.C."/>
            <person name="Klenk H.P."/>
            <person name="Lucas S."/>
        </authorList>
    </citation>
    <scope>NUCLEOTIDE SEQUENCE [LARGE SCALE GENOMIC DNA]</scope>
    <source>
        <strain evidence="2">ATCC 35417 / DSM 20613 / JCM 6297 / CCUG 15421 / P 36-108</strain>
    </source>
</reference>
<reference key="1">
    <citation type="submission" date="2010-11" db="EMBL/GenBank/DDBJ databases">
        <title>The complete genome of Bacteroides helcogenes P 36-108.</title>
        <authorList>
            <consortium name="US DOE Joint Genome Institute (JGI-PGF)"/>
            <person name="Lucas S."/>
            <person name="Copeland A."/>
            <person name="Lapidus A."/>
            <person name="Bruce D."/>
            <person name="Goodwin L."/>
            <person name="Pitluck S."/>
            <person name="Kyrpides N."/>
            <person name="Mavromatis K."/>
            <person name="Ivanova N."/>
            <person name="Zeytun A."/>
            <person name="Brettin T."/>
            <person name="Detter J.C."/>
            <person name="Tapia R."/>
            <person name="Han C."/>
            <person name="Land M."/>
            <person name="Hauser L."/>
            <person name="Markowitz V."/>
            <person name="Cheng J.-F."/>
            <person name="Hugenholtz P."/>
            <person name="Woyke T."/>
            <person name="Wu D."/>
            <person name="Gronow S."/>
            <person name="Wellnitz S."/>
            <person name="Brambilla E."/>
            <person name="Klenk H.-P."/>
            <person name="Eisen J.A."/>
        </authorList>
    </citation>
    <scope>NUCLEOTIDE SEQUENCE</scope>
    <source>
        <strain>P 36-108</strain>
    </source>
</reference>
<dbReference type="KEGG" id="bhl:Bache_1136"/>
<organism evidence="1 2">
    <name type="scientific">Bacteroides helcogenes (strain ATCC 35417 / DSM 20613 / JCM 6297 / CCUG 15421 / P 36-108)</name>
    <dbReference type="NCBI Taxonomy" id="693979"/>
    <lineage>
        <taxon>Bacteria</taxon>
        <taxon>Pseudomonadati</taxon>
        <taxon>Bacteroidota</taxon>
        <taxon>Bacteroidia</taxon>
        <taxon>Bacteroidales</taxon>
        <taxon>Bacteroidaceae</taxon>
        <taxon>Bacteroides</taxon>
    </lineage>
</organism>
<dbReference type="OrthoDB" id="9812148at2"/>
<sequence>MQHAFFSLVRSGLWGTLPDEALFRPLSANDWQTLYRMAQAQALLAIAFDGVSLLPDELRPPRPLYLQWAARTAQIEQANERLNRLLPELNTLYSNAGLHPVLLKGQGIGTNYRNPMHRQCGDIDIYIGKEGQLTANRILLEQGATVEGEASEKHASYNLKGVHIENHRIILHLNNPLADRRLRKIIHEWYPDGTESGYDMPLPPATFNALYIFLHAFIHFLNSGIGLRQVCDWTCLLAKRHKEIDASILLRQLQDLGLLRAAQSFGYIAVTRLGLPAGLLPFPLEDIKQPGEKLLEDILATGNFGQHDARIKPRPKGYWAGKWHTFCRAARRCNELRQFAPVEAFWYPVNLIKGTIVIQINRLKGKNSQGQGSKN</sequence>